<dbReference type="PROSITE" id="PS51257">
    <property type="entry name" value="PROKAR_LIPOPROTEIN"/>
    <property type="match status" value="1"/>
</dbReference>
<dbReference type="SUPFAM" id="SSF53850">
    <property type="entry name" value="Periplasmic binding protein-like II"/>
    <property type="match status" value="1"/>
</dbReference>
<dbReference type="Gene3D" id="3.40.190.10">
    <property type="entry name" value="Periplasmic binding protein-like II"/>
    <property type="match status" value="1"/>
</dbReference>
<name>A0AAE3ZGH4_9ACTN</name>
<organism evidence="3 4">
    <name type="scientific">Haloactinomyces albus</name>
    <dbReference type="NCBI Taxonomy" id="1352928"/>
    <lineage>
        <taxon>Bacteria</taxon>
        <taxon>Bacillati</taxon>
        <taxon>Actinomycetota</taxon>
        <taxon>Actinomycetes</taxon>
        <taxon>Actinopolysporales</taxon>
        <taxon>Actinopolysporaceae</taxon>
        <taxon>Haloactinomyces</taxon>
    </lineage>
</organism>
<feature type="domain" description="Solute-binding protein family 3/N-terminal" evidence="2">
    <location>
        <begin position="73"/>
        <end position="199"/>
    </location>
</feature>
<dbReference type="Proteomes" id="UP001180845">
    <property type="component" value="Unassembled WGS sequence"/>
</dbReference>
<accession>A0AAE3ZGH4</accession>
<dbReference type="AlphaFoldDB" id="A0AAE3ZGH4"/>
<gene>
    <name evidence="3" type="ORF">JOF55_003305</name>
</gene>
<sequence length="215" mass="22332">MGSRVVAVVVSAGMLLVACGQVGGPEKQTPENSAPTPVSARPEVTRVAPSSADPVEVRGSPTIAGIRKRGTLLVGLRSDVPKLVQRDSGEYTGFDVQVARILAGGLGLDPETQVAFRWLPPTLRVEAVAGGSVDIQLGGVDPGASRVARVGPYALTGPRGAATAHFLAVPPRDAALREELRRILARAVAEGRWRRAYESTLGEAGVPARPPDLGP</sequence>
<protein>
    <submittedName>
        <fullName evidence="3">ABC-type amino acid transport substrate-binding protein</fullName>
    </submittedName>
</protein>
<dbReference type="InterPro" id="IPR001638">
    <property type="entry name" value="Solute-binding_3/MltF_N"/>
</dbReference>
<keyword evidence="4" id="KW-1185">Reference proteome</keyword>
<comment type="caution">
    <text evidence="3">The sequence shown here is derived from an EMBL/GenBank/DDBJ whole genome shotgun (WGS) entry which is preliminary data.</text>
</comment>
<evidence type="ECO:0000313" key="3">
    <source>
        <dbReference type="EMBL" id="MDR7303124.1"/>
    </source>
</evidence>
<reference evidence="3" key="1">
    <citation type="submission" date="2023-07" db="EMBL/GenBank/DDBJ databases">
        <title>Sequencing the genomes of 1000 actinobacteria strains.</title>
        <authorList>
            <person name="Klenk H.-P."/>
        </authorList>
    </citation>
    <scope>NUCLEOTIDE SEQUENCE</scope>
    <source>
        <strain evidence="3">DSM 45977</strain>
    </source>
</reference>
<dbReference type="EMBL" id="JAVDXW010000001">
    <property type="protein sequence ID" value="MDR7303124.1"/>
    <property type="molecule type" value="Genomic_DNA"/>
</dbReference>
<dbReference type="Pfam" id="PF00497">
    <property type="entry name" value="SBP_bac_3"/>
    <property type="match status" value="1"/>
</dbReference>
<proteinExistence type="predicted"/>
<evidence type="ECO:0000313" key="4">
    <source>
        <dbReference type="Proteomes" id="UP001180845"/>
    </source>
</evidence>
<evidence type="ECO:0000259" key="2">
    <source>
        <dbReference type="Pfam" id="PF00497"/>
    </source>
</evidence>
<dbReference type="RefSeq" id="WP_310275223.1">
    <property type="nucleotide sequence ID" value="NZ_JAVDXW010000001.1"/>
</dbReference>
<feature type="region of interest" description="Disordered" evidence="1">
    <location>
        <begin position="24"/>
        <end position="58"/>
    </location>
</feature>
<evidence type="ECO:0000256" key="1">
    <source>
        <dbReference type="SAM" id="MobiDB-lite"/>
    </source>
</evidence>